<evidence type="ECO:0008006" key="6">
    <source>
        <dbReference type="Google" id="ProtNLM"/>
    </source>
</evidence>
<sequence>MVSSSMPKSEAAPKKKFMRQKWCTVFVVLGIVMVMSLSMGIIWAVVRPKRPIVAIEMGYIKNGSIINETQLRTNLMFGIRFYNPNKKATTYFDSMEFYNHFSTGITNVGHQIESFSQPPLTVTRVNCSFVVVFRPLFGNIRMTRYINNGQFGVKISIKGKIRFGRGKWKSKPQPVGVYCQPRKVRLTMSYETTSCSVDL</sequence>
<comment type="subcellular location">
    <subcellularLocation>
        <location evidence="1">Membrane</location>
    </subcellularLocation>
</comment>
<name>A0A8K0MQK9_9ROSA</name>
<dbReference type="EMBL" id="VOIH02000002">
    <property type="protein sequence ID" value="KAF3455151.1"/>
    <property type="molecule type" value="Genomic_DNA"/>
</dbReference>
<keyword evidence="2 3" id="KW-0472">Membrane</keyword>
<dbReference type="PANTHER" id="PTHR31415:SF130">
    <property type="entry name" value="NDR1_HIN1-LIKE PROTEIN 6"/>
    <property type="match status" value="1"/>
</dbReference>
<dbReference type="GO" id="GO:0009506">
    <property type="term" value="C:plasmodesma"/>
    <property type="evidence" value="ECO:0007669"/>
    <property type="project" value="TreeGrafter"/>
</dbReference>
<keyword evidence="5" id="KW-1185">Reference proteome</keyword>
<gene>
    <name evidence="4" type="ORF">FNV43_RR05599</name>
</gene>
<feature type="transmembrane region" description="Helical" evidence="3">
    <location>
        <begin position="21"/>
        <end position="46"/>
    </location>
</feature>
<keyword evidence="3" id="KW-0812">Transmembrane</keyword>
<evidence type="ECO:0000256" key="1">
    <source>
        <dbReference type="ARBA" id="ARBA00004370"/>
    </source>
</evidence>
<proteinExistence type="predicted"/>
<keyword evidence="3" id="KW-1133">Transmembrane helix</keyword>
<organism evidence="4 5">
    <name type="scientific">Rhamnella rubrinervis</name>
    <dbReference type="NCBI Taxonomy" id="2594499"/>
    <lineage>
        <taxon>Eukaryota</taxon>
        <taxon>Viridiplantae</taxon>
        <taxon>Streptophyta</taxon>
        <taxon>Embryophyta</taxon>
        <taxon>Tracheophyta</taxon>
        <taxon>Spermatophyta</taxon>
        <taxon>Magnoliopsida</taxon>
        <taxon>eudicotyledons</taxon>
        <taxon>Gunneridae</taxon>
        <taxon>Pentapetalae</taxon>
        <taxon>rosids</taxon>
        <taxon>fabids</taxon>
        <taxon>Rosales</taxon>
        <taxon>Rhamnaceae</taxon>
        <taxon>rhamnoid group</taxon>
        <taxon>Rhamneae</taxon>
        <taxon>Rhamnella</taxon>
    </lineage>
</organism>
<evidence type="ECO:0000256" key="2">
    <source>
        <dbReference type="ARBA" id="ARBA00023136"/>
    </source>
</evidence>
<evidence type="ECO:0000256" key="3">
    <source>
        <dbReference type="SAM" id="Phobius"/>
    </source>
</evidence>
<dbReference type="PANTHER" id="PTHR31415">
    <property type="entry name" value="OS05G0367900 PROTEIN"/>
    <property type="match status" value="1"/>
</dbReference>
<evidence type="ECO:0000313" key="5">
    <source>
        <dbReference type="Proteomes" id="UP000796880"/>
    </source>
</evidence>
<reference evidence="4" key="1">
    <citation type="submission" date="2020-03" db="EMBL/GenBank/DDBJ databases">
        <title>A high-quality chromosome-level genome assembly of a woody plant with both climbing and erect habits, Rhamnella rubrinervis.</title>
        <authorList>
            <person name="Lu Z."/>
            <person name="Yang Y."/>
            <person name="Zhu X."/>
            <person name="Sun Y."/>
        </authorList>
    </citation>
    <scope>NUCLEOTIDE SEQUENCE</scope>
    <source>
        <strain evidence="4">BYM</strain>
        <tissue evidence="4">Leaf</tissue>
    </source>
</reference>
<dbReference type="AlphaFoldDB" id="A0A8K0MQK9"/>
<comment type="caution">
    <text evidence="4">The sequence shown here is derived from an EMBL/GenBank/DDBJ whole genome shotgun (WGS) entry which is preliminary data.</text>
</comment>
<accession>A0A8K0MQK9</accession>
<dbReference type="GO" id="GO:0098542">
    <property type="term" value="P:defense response to other organism"/>
    <property type="evidence" value="ECO:0007669"/>
    <property type="project" value="InterPro"/>
</dbReference>
<dbReference type="InterPro" id="IPR044839">
    <property type="entry name" value="NDR1-like"/>
</dbReference>
<dbReference type="Proteomes" id="UP000796880">
    <property type="component" value="Unassembled WGS sequence"/>
</dbReference>
<dbReference type="OrthoDB" id="1920039at2759"/>
<protein>
    <recommendedName>
        <fullName evidence="6">Late embryogenesis abundant protein LEA-2 subgroup domain-containing protein</fullName>
    </recommendedName>
</protein>
<evidence type="ECO:0000313" key="4">
    <source>
        <dbReference type="EMBL" id="KAF3455151.1"/>
    </source>
</evidence>
<dbReference type="GO" id="GO:0005886">
    <property type="term" value="C:plasma membrane"/>
    <property type="evidence" value="ECO:0007669"/>
    <property type="project" value="TreeGrafter"/>
</dbReference>